<keyword evidence="3 4" id="KW-0067">ATP-binding</keyword>
<dbReference type="SUPFAM" id="SSF56059">
    <property type="entry name" value="Glutathione synthetase ATP-binding domain-like"/>
    <property type="match status" value="1"/>
</dbReference>
<reference evidence="7" key="1">
    <citation type="submission" date="2016-10" db="EMBL/GenBank/DDBJ databases">
        <authorList>
            <person name="Varghese N."/>
            <person name="Submissions S."/>
        </authorList>
    </citation>
    <scope>NUCLEOTIDE SEQUENCE [LARGE SCALE GENOMIC DNA]</scope>
    <source>
        <strain evidence="7">XBD2006</strain>
    </source>
</reference>
<dbReference type="Gene3D" id="3.30.1490.20">
    <property type="entry name" value="ATP-grasp fold, A domain"/>
    <property type="match status" value="1"/>
</dbReference>
<evidence type="ECO:0000256" key="1">
    <source>
        <dbReference type="ARBA" id="ARBA00022598"/>
    </source>
</evidence>
<dbReference type="Gene3D" id="3.30.470.20">
    <property type="entry name" value="ATP-grasp fold, B domain"/>
    <property type="match status" value="1"/>
</dbReference>
<evidence type="ECO:0000256" key="2">
    <source>
        <dbReference type="ARBA" id="ARBA00022741"/>
    </source>
</evidence>
<dbReference type="PANTHER" id="PTHR43585">
    <property type="entry name" value="FUMIPYRROLE BIOSYNTHESIS PROTEIN C"/>
    <property type="match status" value="1"/>
</dbReference>
<dbReference type="Pfam" id="PF13535">
    <property type="entry name" value="ATP-grasp_4"/>
    <property type="match status" value="1"/>
</dbReference>
<dbReference type="Proteomes" id="UP000183047">
    <property type="component" value="Unassembled WGS sequence"/>
</dbReference>
<accession>A0A1G5CFI2</accession>
<dbReference type="PANTHER" id="PTHR43585:SF2">
    <property type="entry name" value="ATP-GRASP ENZYME FSQD"/>
    <property type="match status" value="1"/>
</dbReference>
<dbReference type="RefSeq" id="WP_074461795.1">
    <property type="nucleotide sequence ID" value="NZ_FMUR01000006.1"/>
</dbReference>
<dbReference type="EMBL" id="FMUR01000006">
    <property type="protein sequence ID" value="SCY01096.1"/>
    <property type="molecule type" value="Genomic_DNA"/>
</dbReference>
<evidence type="ECO:0000256" key="4">
    <source>
        <dbReference type="PROSITE-ProRule" id="PRU00409"/>
    </source>
</evidence>
<dbReference type="OrthoDB" id="9803907at2"/>
<dbReference type="GO" id="GO:0016874">
    <property type="term" value="F:ligase activity"/>
    <property type="evidence" value="ECO:0007669"/>
    <property type="project" value="UniProtKB-KW"/>
</dbReference>
<keyword evidence="2 4" id="KW-0547">Nucleotide-binding</keyword>
<evidence type="ECO:0000259" key="5">
    <source>
        <dbReference type="PROSITE" id="PS50975"/>
    </source>
</evidence>
<evidence type="ECO:0000256" key="3">
    <source>
        <dbReference type="ARBA" id="ARBA00022840"/>
    </source>
</evidence>
<dbReference type="InterPro" id="IPR013815">
    <property type="entry name" value="ATP_grasp_subdomain_1"/>
</dbReference>
<dbReference type="Gene3D" id="3.40.50.20">
    <property type="match status" value="1"/>
</dbReference>
<feature type="domain" description="ATP-grasp" evidence="5">
    <location>
        <begin position="107"/>
        <end position="299"/>
    </location>
</feature>
<protein>
    <submittedName>
        <fullName evidence="6">Biotin carboxylase</fullName>
    </submittedName>
</protein>
<sequence length="378" mass="40959">MKKLAIIGASYLQNPLILKAKEMGLETHVFAWGVGDVGEATADFFYPISIVEKEAICEKCKEIGIDGICSIASDLAMVTVNYVADKMGLSGNSISCTYKSTNKFAMRNALTEKNVPCPKYVLADDSVNVDELGLEYPIIVKPTDRSGSRAVTKLSSKSGIMAAIASARDVSFEKTAIIEEFVEGKEYSVECISYNGKHTLLAVTEKFTTGSPNFIETGHFEPAPVGAETYENIRKVIYNALDALEIENGASHSEILIREDGVIKIVEIGGRMGGDCIGSSLVHLTTGIDFVKAVIDVALGNEPDITPGSKHKAAGIKFVFGREDADYCQEICSKYQDLVIESSVEEITDRKVVDSSSRFGYFIVAGNDAKLVRDIVSR</sequence>
<gene>
    <name evidence="6" type="ORF">SAMN02910451_01097</name>
</gene>
<dbReference type="InterPro" id="IPR052032">
    <property type="entry name" value="ATP-dep_AA_Ligase"/>
</dbReference>
<evidence type="ECO:0000313" key="6">
    <source>
        <dbReference type="EMBL" id="SCY01096.1"/>
    </source>
</evidence>
<evidence type="ECO:0000313" key="7">
    <source>
        <dbReference type="Proteomes" id="UP000183047"/>
    </source>
</evidence>
<organism evidence="6 7">
    <name type="scientific">Butyrivibrio hungatei</name>
    <dbReference type="NCBI Taxonomy" id="185008"/>
    <lineage>
        <taxon>Bacteria</taxon>
        <taxon>Bacillati</taxon>
        <taxon>Bacillota</taxon>
        <taxon>Clostridia</taxon>
        <taxon>Lachnospirales</taxon>
        <taxon>Lachnospiraceae</taxon>
        <taxon>Butyrivibrio</taxon>
    </lineage>
</organism>
<keyword evidence="7" id="KW-1185">Reference proteome</keyword>
<name>A0A1G5CFI2_9FIRM</name>
<keyword evidence="1" id="KW-0436">Ligase</keyword>
<dbReference type="InterPro" id="IPR011761">
    <property type="entry name" value="ATP-grasp"/>
</dbReference>
<dbReference type="PROSITE" id="PS50975">
    <property type="entry name" value="ATP_GRASP"/>
    <property type="match status" value="1"/>
</dbReference>
<dbReference type="GO" id="GO:0046872">
    <property type="term" value="F:metal ion binding"/>
    <property type="evidence" value="ECO:0007669"/>
    <property type="project" value="InterPro"/>
</dbReference>
<dbReference type="GO" id="GO:0005524">
    <property type="term" value="F:ATP binding"/>
    <property type="evidence" value="ECO:0007669"/>
    <property type="project" value="UniProtKB-UniRule"/>
</dbReference>
<proteinExistence type="predicted"/>
<dbReference type="AlphaFoldDB" id="A0A1G5CFI2"/>